<evidence type="ECO:0008006" key="13">
    <source>
        <dbReference type="Google" id="ProtNLM"/>
    </source>
</evidence>
<dbReference type="GO" id="GO:0042277">
    <property type="term" value="F:peptide binding"/>
    <property type="evidence" value="ECO:0007669"/>
    <property type="project" value="TreeGrafter"/>
</dbReference>
<dbReference type="InterPro" id="IPR014782">
    <property type="entry name" value="Peptidase_M1_dom"/>
</dbReference>
<dbReference type="GO" id="GO:0006508">
    <property type="term" value="P:proteolysis"/>
    <property type="evidence" value="ECO:0007669"/>
    <property type="project" value="UniProtKB-KW"/>
</dbReference>
<dbReference type="AlphaFoldDB" id="A0AA39GXN0"/>
<keyword evidence="3" id="KW-0031">Aminopeptidase</keyword>
<dbReference type="Pfam" id="PF01433">
    <property type="entry name" value="Peptidase_M1"/>
    <property type="match status" value="2"/>
</dbReference>
<gene>
    <name evidence="11" type="ORF">QR680_001292</name>
</gene>
<dbReference type="Proteomes" id="UP001175271">
    <property type="component" value="Unassembled WGS sequence"/>
</dbReference>
<dbReference type="EMBL" id="JAUCMV010000005">
    <property type="protein sequence ID" value="KAK0395468.1"/>
    <property type="molecule type" value="Genomic_DNA"/>
</dbReference>
<evidence type="ECO:0000259" key="9">
    <source>
        <dbReference type="Pfam" id="PF01433"/>
    </source>
</evidence>
<dbReference type="GO" id="GO:0016020">
    <property type="term" value="C:membrane"/>
    <property type="evidence" value="ECO:0007669"/>
    <property type="project" value="TreeGrafter"/>
</dbReference>
<dbReference type="SUPFAM" id="SSF55486">
    <property type="entry name" value="Metalloproteases ('zincins'), catalytic domain"/>
    <property type="match status" value="1"/>
</dbReference>
<dbReference type="GO" id="GO:0070006">
    <property type="term" value="F:metalloaminopeptidase activity"/>
    <property type="evidence" value="ECO:0007669"/>
    <property type="project" value="TreeGrafter"/>
</dbReference>
<feature type="domain" description="Aminopeptidase N-like N-terminal" evidence="10">
    <location>
        <begin position="99"/>
        <end position="286"/>
    </location>
</feature>
<dbReference type="SUPFAM" id="SSF63737">
    <property type="entry name" value="Leukotriene A4 hydrolase N-terminal domain"/>
    <property type="match status" value="1"/>
</dbReference>
<organism evidence="11 12">
    <name type="scientific">Steinernema hermaphroditum</name>
    <dbReference type="NCBI Taxonomy" id="289476"/>
    <lineage>
        <taxon>Eukaryota</taxon>
        <taxon>Metazoa</taxon>
        <taxon>Ecdysozoa</taxon>
        <taxon>Nematoda</taxon>
        <taxon>Chromadorea</taxon>
        <taxon>Rhabditida</taxon>
        <taxon>Tylenchina</taxon>
        <taxon>Panagrolaimomorpha</taxon>
        <taxon>Strongyloidoidea</taxon>
        <taxon>Steinernematidae</taxon>
        <taxon>Steinernema</taxon>
    </lineage>
</organism>
<comment type="cofactor">
    <cofactor evidence="1">
        <name>Zn(2+)</name>
        <dbReference type="ChEBI" id="CHEBI:29105"/>
    </cofactor>
</comment>
<comment type="similarity">
    <text evidence="2">Belongs to the peptidase M1 family.</text>
</comment>
<dbReference type="InterPro" id="IPR050344">
    <property type="entry name" value="Peptidase_M1_aminopeptidases"/>
</dbReference>
<keyword evidence="6" id="KW-0378">Hydrolase</keyword>
<evidence type="ECO:0000256" key="7">
    <source>
        <dbReference type="ARBA" id="ARBA00022833"/>
    </source>
</evidence>
<feature type="domain" description="Peptidase M1 membrane alanine aminopeptidase" evidence="9">
    <location>
        <begin position="353"/>
        <end position="422"/>
    </location>
</feature>
<keyword evidence="5" id="KW-0479">Metal-binding</keyword>
<dbReference type="GO" id="GO:0008270">
    <property type="term" value="F:zinc ion binding"/>
    <property type="evidence" value="ECO:0007669"/>
    <property type="project" value="InterPro"/>
</dbReference>
<protein>
    <recommendedName>
        <fullName evidence="13">Peptidase M1 membrane alanine aminopeptidase domain-containing protein</fullName>
    </recommendedName>
</protein>
<dbReference type="PANTHER" id="PTHR11533:SF174">
    <property type="entry name" value="PUROMYCIN-SENSITIVE AMINOPEPTIDASE-RELATED"/>
    <property type="match status" value="1"/>
</dbReference>
<dbReference type="GO" id="GO:0005615">
    <property type="term" value="C:extracellular space"/>
    <property type="evidence" value="ECO:0007669"/>
    <property type="project" value="TreeGrafter"/>
</dbReference>
<feature type="domain" description="Peptidase M1 membrane alanine aminopeptidase" evidence="9">
    <location>
        <begin position="450"/>
        <end position="502"/>
    </location>
</feature>
<keyword evidence="12" id="KW-1185">Reference proteome</keyword>
<dbReference type="PANTHER" id="PTHR11533">
    <property type="entry name" value="PROTEASE M1 ZINC METALLOPROTEASE"/>
    <property type="match status" value="1"/>
</dbReference>
<proteinExistence type="inferred from homology"/>
<dbReference type="GO" id="GO:0043171">
    <property type="term" value="P:peptide catabolic process"/>
    <property type="evidence" value="ECO:0007669"/>
    <property type="project" value="TreeGrafter"/>
</dbReference>
<keyword evidence="4" id="KW-0645">Protease</keyword>
<dbReference type="Pfam" id="PF17900">
    <property type="entry name" value="Peptidase_M1_N"/>
    <property type="match status" value="1"/>
</dbReference>
<evidence type="ECO:0000256" key="5">
    <source>
        <dbReference type="ARBA" id="ARBA00022723"/>
    </source>
</evidence>
<name>A0AA39GXN0_9BILA</name>
<evidence type="ECO:0000313" key="12">
    <source>
        <dbReference type="Proteomes" id="UP001175271"/>
    </source>
</evidence>
<keyword evidence="7" id="KW-0862">Zinc</keyword>
<comment type="caution">
    <text evidence="11">The sequence shown here is derived from an EMBL/GenBank/DDBJ whole genome shotgun (WGS) entry which is preliminary data.</text>
</comment>
<evidence type="ECO:0000259" key="10">
    <source>
        <dbReference type="Pfam" id="PF17900"/>
    </source>
</evidence>
<dbReference type="InterPro" id="IPR042097">
    <property type="entry name" value="Aminopeptidase_N-like_N_sf"/>
</dbReference>
<evidence type="ECO:0000256" key="4">
    <source>
        <dbReference type="ARBA" id="ARBA00022670"/>
    </source>
</evidence>
<dbReference type="InterPro" id="IPR027268">
    <property type="entry name" value="Peptidase_M4/M1_CTD_sf"/>
</dbReference>
<dbReference type="InterPro" id="IPR045357">
    <property type="entry name" value="Aminopeptidase_N-like_N"/>
</dbReference>
<accession>A0AA39GXN0</accession>
<dbReference type="GO" id="GO:0005737">
    <property type="term" value="C:cytoplasm"/>
    <property type="evidence" value="ECO:0007669"/>
    <property type="project" value="TreeGrafter"/>
</dbReference>
<dbReference type="PRINTS" id="PR00756">
    <property type="entry name" value="ALADIPTASE"/>
</dbReference>
<dbReference type="Gene3D" id="2.60.40.1730">
    <property type="entry name" value="tricorn interacting facor f3 domain"/>
    <property type="match status" value="1"/>
</dbReference>
<evidence type="ECO:0000313" key="11">
    <source>
        <dbReference type="EMBL" id="KAK0395468.1"/>
    </source>
</evidence>
<evidence type="ECO:0000256" key="6">
    <source>
        <dbReference type="ARBA" id="ARBA00022801"/>
    </source>
</evidence>
<evidence type="ECO:0000256" key="2">
    <source>
        <dbReference type="ARBA" id="ARBA00010136"/>
    </source>
</evidence>
<dbReference type="InterPro" id="IPR001930">
    <property type="entry name" value="Peptidase_M1"/>
</dbReference>
<evidence type="ECO:0000256" key="1">
    <source>
        <dbReference type="ARBA" id="ARBA00001947"/>
    </source>
</evidence>
<sequence>MPTQYSIPEWIAHPKLRNLGKMIMADKESRPASRSEGIRATPPLDGVTYMIKSLMEMWVHFVCSLSLLLLFSSKIPSVDAVQKIENYNHSYRLPKTFRPIVYDLKLTVSDKEDFTKGQVTIEIQCQEPSDEIIISVNPLYLQITNSYLEDKLRNLSMNLGKPTLDFDTFTARFALPYTIEKGYVTYLKIWFKGMFSTSESGFVRRNNEKRDVWFYTLFEPSNARRMFPCFDEPGFKAFFVLQLWLTDGLAQQNYVALSNTNGHKFEWNDRLTIWTFDKSPPISTYLFTIVIGQFISSCAPDDFLIDEICIWRFSDISDWNNTAQHIIGHMSRFQSEMTDYLLIDPGTRLHIIFLPLELNGMENAGLLYISDRLWPADDESSQIRFGKTLFHEMTHQWFGNLVTMEWWDDIWLSESLTSYLSTAHPFQHNVVNDITEDPIVSPKWATAIPRIVYAKGAAILRMLEDVIGVRRMRTLLRNYVRMNQFGTANTEKFFSLLDSVTEGLSFNGTIFLKSWLFQGSHPLIFVDFDRTTNQFCFTQTPKVGDSSTRWQIPIWIEALDDEFDTEQLYWIPSDGQLVIGIDEV</sequence>
<reference evidence="11" key="1">
    <citation type="submission" date="2023-06" db="EMBL/GenBank/DDBJ databases">
        <title>Genomic analysis of the entomopathogenic nematode Steinernema hermaphroditum.</title>
        <authorList>
            <person name="Schwarz E.M."/>
            <person name="Heppert J.K."/>
            <person name="Baniya A."/>
            <person name="Schwartz H.T."/>
            <person name="Tan C.-H."/>
            <person name="Antoshechkin I."/>
            <person name="Sternberg P.W."/>
            <person name="Goodrich-Blair H."/>
            <person name="Dillman A.R."/>
        </authorList>
    </citation>
    <scope>NUCLEOTIDE SEQUENCE</scope>
    <source>
        <strain evidence="11">PS9179</strain>
        <tissue evidence="11">Whole animal</tissue>
    </source>
</reference>
<evidence type="ECO:0000256" key="3">
    <source>
        <dbReference type="ARBA" id="ARBA00022438"/>
    </source>
</evidence>
<keyword evidence="8" id="KW-0482">Metalloprotease</keyword>
<dbReference type="Gene3D" id="1.10.390.10">
    <property type="entry name" value="Neutral Protease Domain 2"/>
    <property type="match status" value="2"/>
</dbReference>
<evidence type="ECO:0000256" key="8">
    <source>
        <dbReference type="ARBA" id="ARBA00023049"/>
    </source>
</evidence>